<dbReference type="PANTHER" id="PTHR21240:SF28">
    <property type="entry name" value="ISO-OROTATE DECARBOXYLASE (EUROFUNG)"/>
    <property type="match status" value="1"/>
</dbReference>
<accession>A0A1X1UUT6</accession>
<comment type="caution">
    <text evidence="3">The sequence shown here is derived from an EMBL/GenBank/DDBJ whole genome shotgun (WGS) entry which is preliminary data.</text>
</comment>
<evidence type="ECO:0000259" key="2">
    <source>
        <dbReference type="Pfam" id="PF04909"/>
    </source>
</evidence>
<keyword evidence="4" id="KW-1185">Reference proteome</keyword>
<dbReference type="PANTHER" id="PTHR21240">
    <property type="entry name" value="2-AMINO-3-CARBOXYLMUCONATE-6-SEMIALDEHYDE DECARBOXYLASE"/>
    <property type="match status" value="1"/>
</dbReference>
<dbReference type="InterPro" id="IPR032466">
    <property type="entry name" value="Metal_Hydrolase"/>
</dbReference>
<name>A0A1X1UUT6_9MYCO</name>
<dbReference type="GO" id="GO:0016787">
    <property type="term" value="F:hydrolase activity"/>
    <property type="evidence" value="ECO:0007669"/>
    <property type="project" value="InterPro"/>
</dbReference>
<dbReference type="Proteomes" id="UP000194000">
    <property type="component" value="Unassembled WGS sequence"/>
</dbReference>
<dbReference type="SUPFAM" id="SSF51556">
    <property type="entry name" value="Metallo-dependent hydrolases"/>
    <property type="match status" value="1"/>
</dbReference>
<dbReference type="GO" id="GO:0016831">
    <property type="term" value="F:carboxy-lyase activity"/>
    <property type="evidence" value="ECO:0007669"/>
    <property type="project" value="InterPro"/>
</dbReference>
<reference evidence="3 4" key="1">
    <citation type="submission" date="2016-01" db="EMBL/GenBank/DDBJ databases">
        <title>The new phylogeny of the genus Mycobacterium.</title>
        <authorList>
            <person name="Tarcisio F."/>
            <person name="Conor M."/>
            <person name="Antonella G."/>
            <person name="Elisabetta G."/>
            <person name="Giulia F.S."/>
            <person name="Sara T."/>
            <person name="Anna F."/>
            <person name="Clotilde B."/>
            <person name="Roberto B."/>
            <person name="Veronica D.S."/>
            <person name="Fabio R."/>
            <person name="Monica P."/>
            <person name="Olivier J."/>
            <person name="Enrico T."/>
            <person name="Nicola S."/>
        </authorList>
    </citation>
    <scope>NUCLEOTIDE SEQUENCE [LARGE SCALE GENOMIC DNA]</scope>
    <source>
        <strain evidence="3 4">DSM 45731</strain>
    </source>
</reference>
<evidence type="ECO:0000313" key="3">
    <source>
        <dbReference type="EMBL" id="ORV60491.1"/>
    </source>
</evidence>
<dbReference type="InterPro" id="IPR006680">
    <property type="entry name" value="Amidohydro-rel"/>
</dbReference>
<evidence type="ECO:0000313" key="4">
    <source>
        <dbReference type="Proteomes" id="UP000194000"/>
    </source>
</evidence>
<proteinExistence type="predicted"/>
<feature type="domain" description="Amidohydrolase-related" evidence="2">
    <location>
        <begin position="91"/>
        <end position="345"/>
    </location>
</feature>
<dbReference type="STRING" id="1260918.AWC06_14280"/>
<gene>
    <name evidence="3" type="ORF">AWC06_14280</name>
</gene>
<sequence length="354" mass="38932">MEETLSELVDAIPSAMRDSSMQFIAEAGGFVTYRIEGKLWRSKYPFPGGMQNHVSAGGVRREGGRDPKLRLKVLDDEGIDAAVLYPSVGLMFGLLEHPDIAAALCAAYNDWLARYCAADAKRLIGVALLPQQDPRLAAAELERAVTGHGFVGGVMRPNRIGGRTVEHSDFDVLWDKAQQLDVPVSFHEAYLSGIDTVGLDRMSSYAGCHIVSHVFEQMTAMVNVTLAGLFQRFPRLRLGFLEAGCGWAPTWADRIEEHYELAPGDYRGGDPSGSVNTRSWLTFEIEEPGLTSTLEQGWADNVMFASDYPHHDAVYPGAVKSVKERGLGEVLERKVLADNALAFYGDRLRQILAD</sequence>
<dbReference type="EMBL" id="LQOW01000020">
    <property type="protein sequence ID" value="ORV60491.1"/>
    <property type="molecule type" value="Genomic_DNA"/>
</dbReference>
<organism evidence="3 4">
    <name type="scientific">Mycobacterium fragae</name>
    <dbReference type="NCBI Taxonomy" id="1260918"/>
    <lineage>
        <taxon>Bacteria</taxon>
        <taxon>Bacillati</taxon>
        <taxon>Actinomycetota</taxon>
        <taxon>Actinomycetes</taxon>
        <taxon>Mycobacteriales</taxon>
        <taxon>Mycobacteriaceae</taxon>
        <taxon>Mycobacterium</taxon>
    </lineage>
</organism>
<protein>
    <recommendedName>
        <fullName evidence="2">Amidohydrolase-related domain-containing protein</fullName>
    </recommendedName>
</protein>
<dbReference type="Pfam" id="PF04909">
    <property type="entry name" value="Amidohydro_2"/>
    <property type="match status" value="1"/>
</dbReference>
<dbReference type="Gene3D" id="3.20.20.140">
    <property type="entry name" value="Metal-dependent hydrolases"/>
    <property type="match status" value="1"/>
</dbReference>
<evidence type="ECO:0000256" key="1">
    <source>
        <dbReference type="ARBA" id="ARBA00023239"/>
    </source>
</evidence>
<keyword evidence="1" id="KW-0456">Lyase</keyword>
<dbReference type="InterPro" id="IPR032465">
    <property type="entry name" value="ACMSD"/>
</dbReference>
<dbReference type="GO" id="GO:0019748">
    <property type="term" value="P:secondary metabolic process"/>
    <property type="evidence" value="ECO:0007669"/>
    <property type="project" value="TreeGrafter"/>
</dbReference>
<dbReference type="AlphaFoldDB" id="A0A1X1UUT6"/>
<dbReference type="GO" id="GO:0005737">
    <property type="term" value="C:cytoplasm"/>
    <property type="evidence" value="ECO:0007669"/>
    <property type="project" value="TreeGrafter"/>
</dbReference>